<keyword evidence="3" id="KW-1185">Reference proteome</keyword>
<dbReference type="Proteomes" id="UP000243308">
    <property type="component" value="Unassembled WGS sequence"/>
</dbReference>
<evidence type="ECO:0000313" key="2">
    <source>
        <dbReference type="EMBL" id="KFH61882.1"/>
    </source>
</evidence>
<keyword evidence="1" id="KW-0812">Transmembrane</keyword>
<dbReference type="AlphaFoldDB" id="A0A086TIV5"/>
<dbReference type="EMBL" id="KN042436">
    <property type="protein sequence ID" value="KFH61882.1"/>
    <property type="molecule type" value="Genomic_DNA"/>
</dbReference>
<accession>A0A086TIV5</accession>
<protein>
    <submittedName>
        <fullName evidence="2">Uncharacterized protein</fullName>
    </submittedName>
</protein>
<evidence type="ECO:0000256" key="1">
    <source>
        <dbReference type="SAM" id="Phobius"/>
    </source>
</evidence>
<evidence type="ECO:0000313" key="3">
    <source>
        <dbReference type="Proteomes" id="UP000243308"/>
    </source>
</evidence>
<dbReference type="OrthoDB" id="2391563at2759"/>
<name>A0A086TIV5_9FUNG</name>
<gene>
    <name evidence="2" type="ORF">MVEG_12310</name>
</gene>
<feature type="transmembrane region" description="Helical" evidence="1">
    <location>
        <begin position="7"/>
        <end position="28"/>
    </location>
</feature>
<proteinExistence type="predicted"/>
<keyword evidence="1" id="KW-0472">Membrane</keyword>
<reference evidence="2 3" key="1">
    <citation type="submission" date="2011-02" db="EMBL/GenBank/DDBJ databases">
        <title>The Genome Sequence of Mortierella verticillata NRRL 6337.</title>
        <authorList>
            <consortium name="The Broad Institute Genome Sequencing Platform"/>
            <person name="Russ C."/>
            <person name="Cuomo C."/>
            <person name="Burger G."/>
            <person name="Gray M.W."/>
            <person name="Holland P.W.H."/>
            <person name="King N."/>
            <person name="Lang F.B.F."/>
            <person name="Roger A.J."/>
            <person name="Ruiz-Trillo I."/>
            <person name="Young S.K."/>
            <person name="Zeng Q."/>
            <person name="Gargeya S."/>
            <person name="Alvarado L."/>
            <person name="Berlin A."/>
            <person name="Chapman S.B."/>
            <person name="Chen Z."/>
            <person name="Freedman E."/>
            <person name="Gellesch M."/>
            <person name="Goldberg J."/>
            <person name="Griggs A."/>
            <person name="Gujja S."/>
            <person name="Heilman E."/>
            <person name="Heiman D."/>
            <person name="Howarth C."/>
            <person name="Mehta T."/>
            <person name="Neiman D."/>
            <person name="Pearson M."/>
            <person name="Roberts A."/>
            <person name="Saif S."/>
            <person name="Shea T."/>
            <person name="Shenoy N."/>
            <person name="Sisk P."/>
            <person name="Stolte C."/>
            <person name="Sykes S."/>
            <person name="White J."/>
            <person name="Yandava C."/>
            <person name="Haas B."/>
            <person name="Nusbaum C."/>
            <person name="Birren B."/>
        </authorList>
    </citation>
    <scope>NUCLEOTIDE SEQUENCE [LARGE SCALE GENOMIC DNA]</scope>
    <source>
        <strain evidence="2 3">NRRL 6337</strain>
    </source>
</reference>
<organism evidence="2 3">
    <name type="scientific">Podila verticillata NRRL 6337</name>
    <dbReference type="NCBI Taxonomy" id="1069443"/>
    <lineage>
        <taxon>Eukaryota</taxon>
        <taxon>Fungi</taxon>
        <taxon>Fungi incertae sedis</taxon>
        <taxon>Mucoromycota</taxon>
        <taxon>Mortierellomycotina</taxon>
        <taxon>Mortierellomycetes</taxon>
        <taxon>Mortierellales</taxon>
        <taxon>Mortierellaceae</taxon>
        <taxon>Podila</taxon>
    </lineage>
</organism>
<keyword evidence="1" id="KW-1133">Transmembrane helix</keyword>
<sequence>MSYQIARYFNIITYAIYVVMDTFMSLSIRQVRNPMAQLFYDCLGILLVIAYARKKLSEDTHWILSVVTFLGG</sequence>